<feature type="region of interest" description="Disordered" evidence="1">
    <location>
        <begin position="1"/>
        <end position="208"/>
    </location>
</feature>
<keyword evidence="3" id="KW-1185">Reference proteome</keyword>
<name>L5M7T9_MYODS</name>
<evidence type="ECO:0000313" key="3">
    <source>
        <dbReference type="Proteomes" id="UP000010556"/>
    </source>
</evidence>
<accession>L5M7T9</accession>
<dbReference type="Proteomes" id="UP000010556">
    <property type="component" value="Unassembled WGS sequence"/>
</dbReference>
<gene>
    <name evidence="2" type="ORF">MDA_GLEAN10013820</name>
</gene>
<reference evidence="3" key="1">
    <citation type="journal article" date="2013" name="Science">
        <title>Comparative analysis of bat genomes provides insight into the evolution of flight and immunity.</title>
        <authorList>
            <person name="Zhang G."/>
            <person name="Cowled C."/>
            <person name="Shi Z."/>
            <person name="Huang Z."/>
            <person name="Bishop-Lilly K.A."/>
            <person name="Fang X."/>
            <person name="Wynne J.W."/>
            <person name="Xiong Z."/>
            <person name="Baker M.L."/>
            <person name="Zhao W."/>
            <person name="Tachedjian M."/>
            <person name="Zhu Y."/>
            <person name="Zhou P."/>
            <person name="Jiang X."/>
            <person name="Ng J."/>
            <person name="Yang L."/>
            <person name="Wu L."/>
            <person name="Xiao J."/>
            <person name="Feng Y."/>
            <person name="Chen Y."/>
            <person name="Sun X."/>
            <person name="Zhang Y."/>
            <person name="Marsh G.A."/>
            <person name="Crameri G."/>
            <person name="Broder C.C."/>
            <person name="Frey K.G."/>
            <person name="Wang L.F."/>
            <person name="Wang J."/>
        </authorList>
    </citation>
    <scope>NUCLEOTIDE SEQUENCE [LARGE SCALE GENOMIC DNA]</scope>
</reference>
<dbReference type="EMBL" id="KB103225">
    <property type="protein sequence ID" value="ELK34441.1"/>
    <property type="molecule type" value="Genomic_DNA"/>
</dbReference>
<dbReference type="AlphaFoldDB" id="L5M7T9"/>
<organism evidence="2 3">
    <name type="scientific">Myotis davidii</name>
    <name type="common">David's myotis</name>
    <dbReference type="NCBI Taxonomy" id="225400"/>
    <lineage>
        <taxon>Eukaryota</taxon>
        <taxon>Metazoa</taxon>
        <taxon>Chordata</taxon>
        <taxon>Craniata</taxon>
        <taxon>Vertebrata</taxon>
        <taxon>Euteleostomi</taxon>
        <taxon>Mammalia</taxon>
        <taxon>Eutheria</taxon>
        <taxon>Laurasiatheria</taxon>
        <taxon>Chiroptera</taxon>
        <taxon>Yangochiroptera</taxon>
        <taxon>Vespertilionidae</taxon>
        <taxon>Myotis</taxon>
    </lineage>
</organism>
<evidence type="ECO:0000256" key="1">
    <source>
        <dbReference type="SAM" id="MobiDB-lite"/>
    </source>
</evidence>
<feature type="compositionally biased region" description="Pro residues" evidence="1">
    <location>
        <begin position="83"/>
        <end position="97"/>
    </location>
</feature>
<evidence type="ECO:0000313" key="2">
    <source>
        <dbReference type="EMBL" id="ELK34441.1"/>
    </source>
</evidence>
<sequence length="208" mass="20986">MPDADAAIVSAPPLCSSPPPPISSYLRCRATTAVGGQQADQGLPAGERKRGTGHGRLAASSEEGTGPCPPPPGKEPLCHLTPPLTPSLVPHPSPGPKGPSGVRRGGNGQQAGVQKERMPDAATAIINAPSPCGSLPSPSSFPLPSLRGHHHGGHAGGGPIRACQKVSESQEETDERRNALAKEGTCNSQSDGKKGLHAGGSVSRTPKG</sequence>
<protein>
    <submittedName>
        <fullName evidence="2">Uncharacterized protein</fullName>
    </submittedName>
</protein>
<proteinExistence type="predicted"/>
<feature type="compositionally biased region" description="Low complexity" evidence="1">
    <location>
        <begin position="129"/>
        <end position="146"/>
    </location>
</feature>